<dbReference type="Proteomes" id="UP000283000">
    <property type="component" value="Chromosome"/>
</dbReference>
<dbReference type="EMBL" id="CP025330">
    <property type="protein sequence ID" value="AZT92863.1"/>
    <property type="molecule type" value="Genomic_DNA"/>
</dbReference>
<reference evidence="5 8" key="1">
    <citation type="journal article" date="2017" name="Elife">
        <title>Extensive horizontal gene transfer in cheese-associated bacteria.</title>
        <authorList>
            <person name="Bonham K.S."/>
            <person name="Wolfe B.E."/>
            <person name="Dutton R.J."/>
        </authorList>
    </citation>
    <scope>NUCLEOTIDE SEQUENCE [LARGE SCALE GENOMIC DNA]</scope>
    <source>
        <strain evidence="5 8">738_8</strain>
    </source>
</reference>
<organism evidence="6 10">
    <name type="scientific">Brevibacterium aurantiacum</name>
    <dbReference type="NCBI Taxonomy" id="273384"/>
    <lineage>
        <taxon>Bacteria</taxon>
        <taxon>Bacillati</taxon>
        <taxon>Actinomycetota</taxon>
        <taxon>Actinomycetes</taxon>
        <taxon>Micrococcales</taxon>
        <taxon>Brevibacteriaceae</taxon>
        <taxon>Brevibacterium</taxon>
    </lineage>
</organism>
<evidence type="ECO:0000313" key="5">
    <source>
        <dbReference type="EMBL" id="PCC52924.1"/>
    </source>
</evidence>
<evidence type="ECO:0000313" key="6">
    <source>
        <dbReference type="EMBL" id="SMX88784.1"/>
    </source>
</evidence>
<evidence type="ECO:0000256" key="1">
    <source>
        <dbReference type="ARBA" id="ARBA00022990"/>
    </source>
</evidence>
<dbReference type="EMBL" id="NRHA01000015">
    <property type="protein sequence ID" value="PCC52924.1"/>
    <property type="molecule type" value="Genomic_DNA"/>
</dbReference>
<feature type="compositionally biased region" description="Basic and acidic residues" evidence="2">
    <location>
        <begin position="452"/>
        <end position="461"/>
    </location>
</feature>
<dbReference type="EC" id="6.2.1.1" evidence="6"/>
<evidence type="ECO:0000313" key="8">
    <source>
        <dbReference type="Proteomes" id="UP000217881"/>
    </source>
</evidence>
<name>A0A2H1JN68_BREAU</name>
<feature type="domain" description="AMP-dependent synthetase/ligase" evidence="3">
    <location>
        <begin position="63"/>
        <end position="203"/>
    </location>
</feature>
<reference evidence="9 10" key="2">
    <citation type="submission" date="2017-03" db="EMBL/GenBank/DDBJ databases">
        <authorList>
            <person name="Monnet C."/>
        </authorList>
    </citation>
    <scope>NUCLEOTIDE SEQUENCE [LARGE SCALE GENOMIC DNA]</scope>
    <source>
        <strain evidence="10">ATCC 9175</strain>
        <strain evidence="9">CNRZ 920</strain>
    </source>
</reference>
<dbReference type="InterPro" id="IPR042099">
    <property type="entry name" value="ANL_N_sf"/>
</dbReference>
<dbReference type="InterPro" id="IPR045851">
    <property type="entry name" value="AMP-bd_C_sf"/>
</dbReference>
<evidence type="ECO:0000313" key="9">
    <source>
        <dbReference type="Proteomes" id="UP000234289"/>
    </source>
</evidence>
<evidence type="ECO:0000256" key="2">
    <source>
        <dbReference type="SAM" id="MobiDB-lite"/>
    </source>
</evidence>
<accession>A0A2H1JN68</accession>
<accession>A0A2A3ZN15</accession>
<keyword evidence="1" id="KW-0007">Acetylation</keyword>
<feature type="domain" description="AMP-dependent synthetase/ligase" evidence="3">
    <location>
        <begin position="260"/>
        <end position="436"/>
    </location>
</feature>
<protein>
    <submittedName>
        <fullName evidence="6">Acetyl-CoA synthetase</fullName>
        <ecNumber evidence="6">6.2.1.1</ecNumber>
    </submittedName>
</protein>
<keyword evidence="10" id="KW-1185">Reference proteome</keyword>
<dbReference type="AlphaFoldDB" id="A0A2H1JN68"/>
<evidence type="ECO:0000313" key="11">
    <source>
        <dbReference type="Proteomes" id="UP000283000"/>
    </source>
</evidence>
<dbReference type="GO" id="GO:0003987">
    <property type="term" value="F:acetate-CoA ligase activity"/>
    <property type="evidence" value="ECO:0007669"/>
    <property type="project" value="UniProtKB-EC"/>
</dbReference>
<dbReference type="RefSeq" id="WP_009884955.1">
    <property type="nucleotide sequence ID" value="NZ_AAGP01000044.1"/>
</dbReference>
<dbReference type="GO" id="GO:0005829">
    <property type="term" value="C:cytosol"/>
    <property type="evidence" value="ECO:0007669"/>
    <property type="project" value="TreeGrafter"/>
</dbReference>
<keyword evidence="6" id="KW-0436">Ligase</keyword>
<dbReference type="PANTHER" id="PTHR24095">
    <property type="entry name" value="ACETYL-COENZYME A SYNTHETASE"/>
    <property type="match status" value="1"/>
</dbReference>
<dbReference type="Proteomes" id="UP000217881">
    <property type="component" value="Unassembled WGS sequence"/>
</dbReference>
<dbReference type="Gene3D" id="3.30.300.30">
    <property type="match status" value="1"/>
</dbReference>
<dbReference type="Pfam" id="PF00501">
    <property type="entry name" value="AMP-binding"/>
    <property type="match status" value="2"/>
</dbReference>
<dbReference type="PANTHER" id="PTHR24095:SF14">
    <property type="entry name" value="ACETYL-COENZYME A SYNTHETASE 1"/>
    <property type="match status" value="1"/>
</dbReference>
<reference evidence="4 11" key="5">
    <citation type="submission" date="2019-01" db="EMBL/GenBank/DDBJ databases">
        <title>Comparative genomic analysis of Brevibacterium aurantiacum sheds light on its evolution and its adaptation to smear-ripened cheeses.</title>
        <authorList>
            <person name="Moineau S."/>
        </authorList>
    </citation>
    <scope>NUCLEOTIDE SEQUENCE [LARGE SCALE GENOMIC DNA]</scope>
    <source>
        <strain evidence="4 11">SMQ-1417</strain>
    </source>
</reference>
<gene>
    <name evidence="6" type="ORF">BAUR9175_02606</name>
    <name evidence="7" type="ORF">BAUR920_02386</name>
    <name evidence="5" type="ORF">CIK59_13785</name>
    <name evidence="4" type="ORF">CXR23_06680</name>
</gene>
<reference evidence="6" key="3">
    <citation type="submission" date="2017-03" db="EMBL/GenBank/DDBJ databases">
        <authorList>
            <person name="Afonso C.L."/>
            <person name="Miller P.J."/>
            <person name="Scott M.A."/>
            <person name="Spackman E."/>
            <person name="Goraichik I."/>
            <person name="Dimitrov K.M."/>
            <person name="Suarez D.L."/>
            <person name="Swayne D.E."/>
        </authorList>
    </citation>
    <scope>NUCLEOTIDE SEQUENCE [LARGE SCALE GENOMIC DNA]</scope>
    <source>
        <strain evidence="6">ATCC 9175</strain>
        <strain evidence="7">CNRZ 920</strain>
    </source>
</reference>
<evidence type="ECO:0000313" key="4">
    <source>
        <dbReference type="EMBL" id="AZT92863.1"/>
    </source>
</evidence>
<dbReference type="InterPro" id="IPR000873">
    <property type="entry name" value="AMP-dep_synth/lig_dom"/>
</dbReference>
<evidence type="ECO:0000313" key="7">
    <source>
        <dbReference type="EMBL" id="SMX89870.1"/>
    </source>
</evidence>
<evidence type="ECO:0000313" key="10">
    <source>
        <dbReference type="Proteomes" id="UP000234525"/>
    </source>
</evidence>
<dbReference type="Gene3D" id="3.40.50.12780">
    <property type="entry name" value="N-terminal domain of ligase-like"/>
    <property type="match status" value="2"/>
</dbReference>
<dbReference type="EMBL" id="FXZB01000018">
    <property type="protein sequence ID" value="SMX88784.1"/>
    <property type="molecule type" value="Genomic_DNA"/>
</dbReference>
<dbReference type="GO" id="GO:0006085">
    <property type="term" value="P:acetyl-CoA biosynthetic process"/>
    <property type="evidence" value="ECO:0007669"/>
    <property type="project" value="TreeGrafter"/>
</dbReference>
<dbReference type="Proteomes" id="UP000234525">
    <property type="component" value="Unassembled WGS sequence"/>
</dbReference>
<reference evidence="4 11" key="4">
    <citation type="submission" date="2017-12" db="EMBL/GenBank/DDBJ databases">
        <authorList>
            <person name="Levesque S."/>
        </authorList>
    </citation>
    <scope>NUCLEOTIDE SEQUENCE [LARGE SCALE GENOMIC DNA]</scope>
    <source>
        <strain evidence="4 11">SMQ-1417</strain>
    </source>
</reference>
<sequence length="605" mass="65863">MPDRQNADMIGNHVSSIESNWRPIINTLDWEVEPDELFRPDPTGGTWFPGARIDALHNLLLRHLDTHSDRLALHWEGEPGDRESLTYRELADDVATFTAALQKLGVGAGDRVALHTGWLPSTAVAMLACTGLGAPWTLIPVSLPVEALSQKFAQLNPTLVVTQDGAWRHGSIIPTKHRVDDALAAIESVEHTIVVRRTGMDVAWFVGDHWYSDLLESNRDRRHAARFVSPTSAVDVDTTLCRALVASHDSPALLTSHTVGQLLPNIAAFHRAIRGPGNLWCAGDASWVVSQWHGLLGPLLFGDTAILYEGTLDIPNRDRAGQIISRFNVSTFLTAPSVMRSIREWEDESHNQANSGIRRIITAGEAVEPELKAWLRERFKAHGTEVIDGWGQVLLGGIVYLRHASATMPDCGLHVIADDGQTIRPGETGEMVLTTPLPGQVRSWEGPGSSSTRDKQQRFGPDRYATGDRVTFSTTGEVIHHGRLDDLVSISGQLISLSAVENVIDDHPFVHSSSALVIRREGLGRAVAAVVATVPEASGAVDFEVDDSSIASEIMNSVHDVLGGLGRPRAVVFVDAGTVDLPKIELAEEVTARLQRGDTWLRLSG</sequence>
<evidence type="ECO:0000259" key="3">
    <source>
        <dbReference type="Pfam" id="PF00501"/>
    </source>
</evidence>
<feature type="region of interest" description="Disordered" evidence="2">
    <location>
        <begin position="438"/>
        <end position="463"/>
    </location>
</feature>
<dbReference type="EMBL" id="FXZG01000014">
    <property type="protein sequence ID" value="SMX89870.1"/>
    <property type="molecule type" value="Genomic_DNA"/>
</dbReference>
<dbReference type="Proteomes" id="UP000234289">
    <property type="component" value="Unassembled WGS sequence"/>
</dbReference>
<dbReference type="SUPFAM" id="SSF56801">
    <property type="entry name" value="Acetyl-CoA synthetase-like"/>
    <property type="match status" value="1"/>
</dbReference>
<proteinExistence type="predicted"/>